<reference evidence="2" key="1">
    <citation type="submission" date="2020-12" db="UniProtKB">
        <authorList>
            <consortium name="WormBaseParasite"/>
        </authorList>
    </citation>
    <scope>IDENTIFICATION</scope>
    <source>
        <strain evidence="2">MHco3</strain>
    </source>
</reference>
<organism evidence="1 2">
    <name type="scientific">Haemonchus contortus</name>
    <name type="common">Barber pole worm</name>
    <dbReference type="NCBI Taxonomy" id="6289"/>
    <lineage>
        <taxon>Eukaryota</taxon>
        <taxon>Metazoa</taxon>
        <taxon>Ecdysozoa</taxon>
        <taxon>Nematoda</taxon>
        <taxon>Chromadorea</taxon>
        <taxon>Rhabditida</taxon>
        <taxon>Rhabditina</taxon>
        <taxon>Rhabditomorpha</taxon>
        <taxon>Strongyloidea</taxon>
        <taxon>Trichostrongylidae</taxon>
        <taxon>Haemonchus</taxon>
    </lineage>
</organism>
<evidence type="ECO:0000313" key="2">
    <source>
        <dbReference type="WBParaSite" id="HCON_00110880-00001"/>
    </source>
</evidence>
<evidence type="ECO:0000313" key="1">
    <source>
        <dbReference type="Proteomes" id="UP000025227"/>
    </source>
</evidence>
<proteinExistence type="predicted"/>
<name>A0A7I4YMN8_HAECO</name>
<dbReference type="WBParaSite" id="HCON_00110880-00001">
    <property type="protein sequence ID" value="HCON_00110880-00001"/>
    <property type="gene ID" value="HCON_00110880"/>
</dbReference>
<sequence length="97" mass="11120">MSRRFIIDLLGVYDVGSRRLEVESSTTKRVILPNLLVETVLNGVNFTAVEDIRSQLLRMISLREEASCHVQAAVTQRRITMKMKRSKRMVIEADEAE</sequence>
<dbReference type="AlphaFoldDB" id="A0A7I4YMN8"/>
<keyword evidence="1" id="KW-1185">Reference proteome</keyword>
<accession>A0A7I4YMN8</accession>
<protein>
    <submittedName>
        <fullName evidence="2">NPH3 domain-containing protein</fullName>
    </submittedName>
</protein>
<dbReference type="Proteomes" id="UP000025227">
    <property type="component" value="Unplaced"/>
</dbReference>